<evidence type="ECO:0000313" key="3">
    <source>
        <dbReference type="Proteomes" id="UP000321638"/>
    </source>
</evidence>
<comment type="caution">
    <text evidence="2">The sequence shown here is derived from an EMBL/GenBank/DDBJ whole genome shotgun (WGS) entry which is preliminary data.</text>
</comment>
<dbReference type="Proteomes" id="UP000321638">
    <property type="component" value="Unassembled WGS sequence"/>
</dbReference>
<evidence type="ECO:0000313" key="2">
    <source>
        <dbReference type="EMBL" id="TXL72527.1"/>
    </source>
</evidence>
<protein>
    <submittedName>
        <fullName evidence="2">Uncharacterized protein</fullName>
    </submittedName>
</protein>
<organism evidence="2 3">
    <name type="scientific">Vineibacter terrae</name>
    <dbReference type="NCBI Taxonomy" id="2586908"/>
    <lineage>
        <taxon>Bacteria</taxon>
        <taxon>Pseudomonadati</taxon>
        <taxon>Pseudomonadota</taxon>
        <taxon>Alphaproteobacteria</taxon>
        <taxon>Hyphomicrobiales</taxon>
        <taxon>Vineibacter</taxon>
    </lineage>
</organism>
<name>A0A5C8PFH3_9HYPH</name>
<sequence length="129" mass="14174">MTDATYQTNAVRLRARFESGQALVEHLRRRADGKGVEPTGVYRRAWPHDLQITGRGIHGIKAIVAALPLAKFAADPDEAEAFAGLMPRREEKLPPTAGVEVRGGGRADETDRPARRGYLAAHFNTREDS</sequence>
<dbReference type="RefSeq" id="WP_147849686.1">
    <property type="nucleotide sequence ID" value="NZ_VDUZ01000032.1"/>
</dbReference>
<keyword evidence="3" id="KW-1185">Reference proteome</keyword>
<feature type="compositionally biased region" description="Basic and acidic residues" evidence="1">
    <location>
        <begin position="103"/>
        <end position="114"/>
    </location>
</feature>
<dbReference type="EMBL" id="VDUZ01000032">
    <property type="protein sequence ID" value="TXL72527.1"/>
    <property type="molecule type" value="Genomic_DNA"/>
</dbReference>
<accession>A0A5C8PFH3</accession>
<feature type="region of interest" description="Disordered" evidence="1">
    <location>
        <begin position="90"/>
        <end position="129"/>
    </location>
</feature>
<evidence type="ECO:0000256" key="1">
    <source>
        <dbReference type="SAM" id="MobiDB-lite"/>
    </source>
</evidence>
<gene>
    <name evidence="2" type="ORF">FHP25_24850</name>
</gene>
<dbReference type="AlphaFoldDB" id="A0A5C8PFH3"/>
<reference evidence="2 3" key="1">
    <citation type="submission" date="2019-06" db="EMBL/GenBank/DDBJ databases">
        <title>New taxonomy in bacterial strain CC-CFT640, isolated from vineyard.</title>
        <authorList>
            <person name="Lin S.-Y."/>
            <person name="Tsai C.-F."/>
            <person name="Young C.-C."/>
        </authorList>
    </citation>
    <scope>NUCLEOTIDE SEQUENCE [LARGE SCALE GENOMIC DNA]</scope>
    <source>
        <strain evidence="2 3">CC-CFT640</strain>
    </source>
</reference>
<proteinExistence type="predicted"/>